<keyword evidence="2" id="KW-1185">Reference proteome</keyword>
<gene>
    <name evidence="1" type="ORF">CIB95_12195</name>
</gene>
<name>A0A263BS49_9BACI</name>
<comment type="caution">
    <text evidence="1">The sequence shown here is derived from an EMBL/GenBank/DDBJ whole genome shotgun (WGS) entry which is preliminary data.</text>
</comment>
<sequence>MSNDKKKPTVISFDGKKKQKKTGATIEVDGEKVDLGSFVLSGEDTDGKRVVYTWNCSPDEMCAFTKTMEVLVTNRLSELMDLK</sequence>
<reference evidence="2" key="1">
    <citation type="submission" date="2017-08" db="EMBL/GenBank/DDBJ databases">
        <authorList>
            <person name="Huang Z."/>
        </authorList>
    </citation>
    <scope>NUCLEOTIDE SEQUENCE [LARGE SCALE GENOMIC DNA]</scope>
    <source>
        <strain evidence="2">SA5d-4</strain>
    </source>
</reference>
<protein>
    <submittedName>
        <fullName evidence="1">Uncharacterized protein</fullName>
    </submittedName>
</protein>
<evidence type="ECO:0000313" key="1">
    <source>
        <dbReference type="EMBL" id="OZM56525.1"/>
    </source>
</evidence>
<dbReference type="AlphaFoldDB" id="A0A263BS49"/>
<dbReference type="RefSeq" id="WP_094925561.1">
    <property type="nucleotide sequence ID" value="NZ_NPIA01000006.1"/>
</dbReference>
<dbReference type="EMBL" id="NPIA01000006">
    <property type="protein sequence ID" value="OZM56525.1"/>
    <property type="molecule type" value="Genomic_DNA"/>
</dbReference>
<dbReference type="InterPro" id="IPR025078">
    <property type="entry name" value="DUF3931"/>
</dbReference>
<dbReference type="Pfam" id="PF13082">
    <property type="entry name" value="DUF3931"/>
    <property type="match status" value="1"/>
</dbReference>
<organism evidence="1 2">
    <name type="scientific">Lottiidibacillus patelloidae</name>
    <dbReference type="NCBI Taxonomy" id="2670334"/>
    <lineage>
        <taxon>Bacteria</taxon>
        <taxon>Bacillati</taxon>
        <taxon>Bacillota</taxon>
        <taxon>Bacilli</taxon>
        <taxon>Bacillales</taxon>
        <taxon>Bacillaceae</taxon>
        <taxon>Lottiidibacillus</taxon>
    </lineage>
</organism>
<accession>A0A263BS49</accession>
<proteinExistence type="predicted"/>
<evidence type="ECO:0000313" key="2">
    <source>
        <dbReference type="Proteomes" id="UP000217083"/>
    </source>
</evidence>
<dbReference type="Proteomes" id="UP000217083">
    <property type="component" value="Unassembled WGS sequence"/>
</dbReference>
<reference evidence="1 2" key="2">
    <citation type="submission" date="2017-09" db="EMBL/GenBank/DDBJ databases">
        <title>Bacillus patelloidae sp. nov., isolated from the intestinal tract of a marine limpet.</title>
        <authorList>
            <person name="Liu R."/>
            <person name="Dong C."/>
            <person name="Shao Z."/>
        </authorList>
    </citation>
    <scope>NUCLEOTIDE SEQUENCE [LARGE SCALE GENOMIC DNA]</scope>
    <source>
        <strain evidence="1 2">SA5d-4</strain>
    </source>
</reference>